<dbReference type="InterPro" id="IPR011706">
    <property type="entry name" value="Cu-oxidase_C"/>
</dbReference>
<dbReference type="Proteomes" id="UP000813461">
    <property type="component" value="Unassembled WGS sequence"/>
</dbReference>
<proteinExistence type="inferred from homology"/>
<dbReference type="PROSITE" id="PS50941">
    <property type="entry name" value="CHIT_BIND_I_2"/>
    <property type="match status" value="2"/>
</dbReference>
<dbReference type="Gene3D" id="2.60.40.420">
    <property type="entry name" value="Cupredoxins - blue copper proteins"/>
    <property type="match status" value="3"/>
</dbReference>
<keyword evidence="7" id="KW-0325">Glycoprotein</keyword>
<evidence type="ECO:0000256" key="4">
    <source>
        <dbReference type="ARBA" id="ARBA00022737"/>
    </source>
</evidence>
<keyword evidence="3" id="KW-0479">Metal-binding</keyword>
<dbReference type="InterPro" id="IPR036861">
    <property type="entry name" value="Endochitinase-like_sf"/>
</dbReference>
<dbReference type="Pfam" id="PF07732">
    <property type="entry name" value="Cu-oxidase_3"/>
    <property type="match status" value="1"/>
</dbReference>
<dbReference type="SUPFAM" id="SSF49503">
    <property type="entry name" value="Cupredoxins"/>
    <property type="match status" value="3"/>
</dbReference>
<dbReference type="PANTHER" id="PTHR11709:SF502">
    <property type="entry name" value="MULTICOPPER OXIDASE"/>
    <property type="match status" value="1"/>
</dbReference>
<name>A0A8K0RCV9_9PLEO</name>
<evidence type="ECO:0000256" key="5">
    <source>
        <dbReference type="ARBA" id="ARBA00023002"/>
    </source>
</evidence>
<comment type="similarity">
    <text evidence="1">Belongs to the multicopper oxidase family.</text>
</comment>
<evidence type="ECO:0000256" key="6">
    <source>
        <dbReference type="ARBA" id="ARBA00023008"/>
    </source>
</evidence>
<feature type="signal peptide" evidence="10">
    <location>
        <begin position="1"/>
        <end position="22"/>
    </location>
</feature>
<keyword evidence="2 8" id="KW-0147">Chitin-binding</keyword>
<dbReference type="Gene3D" id="3.30.60.10">
    <property type="entry name" value="Endochitinase-like"/>
    <property type="match status" value="2"/>
</dbReference>
<dbReference type="CDD" id="cd13854">
    <property type="entry name" value="CuRO_1_MaLCC_like"/>
    <property type="match status" value="1"/>
</dbReference>
<protein>
    <submittedName>
        <fullName evidence="12">Multicopper oxidase-domain-containing protein</fullName>
    </submittedName>
</protein>
<feature type="region of interest" description="Disordered" evidence="9">
    <location>
        <begin position="281"/>
        <end position="336"/>
    </location>
</feature>
<dbReference type="GO" id="GO:0005507">
    <property type="term" value="F:copper ion binding"/>
    <property type="evidence" value="ECO:0007669"/>
    <property type="project" value="InterPro"/>
</dbReference>
<evidence type="ECO:0000256" key="7">
    <source>
        <dbReference type="ARBA" id="ARBA00023180"/>
    </source>
</evidence>
<dbReference type="InterPro" id="IPR008972">
    <property type="entry name" value="Cupredoxin"/>
</dbReference>
<dbReference type="PANTHER" id="PTHR11709">
    <property type="entry name" value="MULTI-COPPER OXIDASE"/>
    <property type="match status" value="1"/>
</dbReference>
<dbReference type="Pfam" id="PF07731">
    <property type="entry name" value="Cu-oxidase_2"/>
    <property type="match status" value="1"/>
</dbReference>
<reference evidence="12" key="1">
    <citation type="journal article" date="2021" name="Nat. Commun.">
        <title>Genetic determinants of endophytism in the Arabidopsis root mycobiome.</title>
        <authorList>
            <person name="Mesny F."/>
            <person name="Miyauchi S."/>
            <person name="Thiergart T."/>
            <person name="Pickel B."/>
            <person name="Atanasova L."/>
            <person name="Karlsson M."/>
            <person name="Huettel B."/>
            <person name="Barry K.W."/>
            <person name="Haridas S."/>
            <person name="Chen C."/>
            <person name="Bauer D."/>
            <person name="Andreopoulos W."/>
            <person name="Pangilinan J."/>
            <person name="LaButti K."/>
            <person name="Riley R."/>
            <person name="Lipzen A."/>
            <person name="Clum A."/>
            <person name="Drula E."/>
            <person name="Henrissat B."/>
            <person name="Kohler A."/>
            <person name="Grigoriev I.V."/>
            <person name="Martin F.M."/>
            <person name="Hacquard S."/>
        </authorList>
    </citation>
    <scope>NUCLEOTIDE SEQUENCE</scope>
    <source>
        <strain evidence="12">MPI-SDFR-AT-0120</strain>
    </source>
</reference>
<dbReference type="CDD" id="cd13880">
    <property type="entry name" value="CuRO_2_MaLCC_like"/>
    <property type="match status" value="1"/>
</dbReference>
<evidence type="ECO:0000256" key="9">
    <source>
        <dbReference type="SAM" id="MobiDB-lite"/>
    </source>
</evidence>
<gene>
    <name evidence="12" type="ORF">FB567DRAFT_170023</name>
</gene>
<dbReference type="CDD" id="cd11618">
    <property type="entry name" value="ChtBD1_1"/>
    <property type="match status" value="2"/>
</dbReference>
<keyword evidence="13" id="KW-1185">Reference proteome</keyword>
<organism evidence="12 13">
    <name type="scientific">Paraphoma chrysanthemicola</name>
    <dbReference type="NCBI Taxonomy" id="798071"/>
    <lineage>
        <taxon>Eukaryota</taxon>
        <taxon>Fungi</taxon>
        <taxon>Dikarya</taxon>
        <taxon>Ascomycota</taxon>
        <taxon>Pezizomycotina</taxon>
        <taxon>Dothideomycetes</taxon>
        <taxon>Pleosporomycetidae</taxon>
        <taxon>Pleosporales</taxon>
        <taxon>Pleosporineae</taxon>
        <taxon>Phaeosphaeriaceae</taxon>
        <taxon>Paraphoma</taxon>
    </lineage>
</organism>
<dbReference type="GO" id="GO:0008061">
    <property type="term" value="F:chitin binding"/>
    <property type="evidence" value="ECO:0007669"/>
    <property type="project" value="UniProtKB-UniRule"/>
</dbReference>
<dbReference type="EMBL" id="JAGMVJ010000002">
    <property type="protein sequence ID" value="KAH7093219.1"/>
    <property type="molecule type" value="Genomic_DNA"/>
</dbReference>
<feature type="domain" description="Chitin-binding type-1" evidence="11">
    <location>
        <begin position="33"/>
        <end position="77"/>
    </location>
</feature>
<keyword evidence="4" id="KW-0677">Repeat</keyword>
<dbReference type="OrthoDB" id="2121828at2759"/>
<evidence type="ECO:0000259" key="11">
    <source>
        <dbReference type="PROSITE" id="PS50941"/>
    </source>
</evidence>
<evidence type="ECO:0000256" key="10">
    <source>
        <dbReference type="SAM" id="SignalP"/>
    </source>
</evidence>
<evidence type="ECO:0000313" key="12">
    <source>
        <dbReference type="EMBL" id="KAH7093219.1"/>
    </source>
</evidence>
<dbReference type="GO" id="GO:0016491">
    <property type="term" value="F:oxidoreductase activity"/>
    <property type="evidence" value="ECO:0007669"/>
    <property type="project" value="UniProtKB-KW"/>
</dbReference>
<dbReference type="Pfam" id="PF00394">
    <property type="entry name" value="Cu-oxidase"/>
    <property type="match status" value="1"/>
</dbReference>
<dbReference type="SUPFAM" id="SSF57016">
    <property type="entry name" value="Plant lectins/antimicrobial peptides"/>
    <property type="match status" value="2"/>
</dbReference>
<keyword evidence="6" id="KW-0186">Copper</keyword>
<keyword evidence="8" id="KW-1015">Disulfide bond</keyword>
<dbReference type="InterPro" id="IPR001002">
    <property type="entry name" value="Chitin-bd_1"/>
</dbReference>
<feature type="disulfide bond" evidence="8">
    <location>
        <begin position="104"/>
        <end position="118"/>
    </location>
</feature>
<accession>A0A8K0RCV9</accession>
<dbReference type="AlphaFoldDB" id="A0A8K0RCV9"/>
<comment type="caution">
    <text evidence="8">Lacks conserved residue(s) required for the propagation of feature annotation.</text>
</comment>
<feature type="domain" description="Chitin-binding type-1" evidence="11">
    <location>
        <begin position="85"/>
        <end position="132"/>
    </location>
</feature>
<dbReference type="CDD" id="cd13901">
    <property type="entry name" value="CuRO_3_MaLCC_like"/>
    <property type="match status" value="1"/>
</dbReference>
<dbReference type="InterPro" id="IPR045087">
    <property type="entry name" value="Cu-oxidase_fam"/>
</dbReference>
<sequence length="932" mass="100310">MRNIKPALALVLAASTLVIAKAAPLRRSDVSIDGRCGGGITCKGSQFGGCCRADGKCGSTPDYCGQSCQIAFGHCDNTEGRISPDGTCGGAKGFTCKGSSFGSCCSVYEYCGDGPAFCSPKKCQGPVGNCDSSLKEQEMPVVPTKHSSATSLALASATTTPLYTSIQGDVPSQADRSRLAIRAPVRGLACPEANGTIYKTDCGAEFKVECGLDHSGGDIWWPGNGFITESLQSCVEECTRWPTCVDVSWVNQYRPGGPCYIKEKVGDVIYHAHVAGAKQAKACKKGSRPTATPDLNTPPYMTPSSSKPAGSSPPVSGSGRASSGATSPTTKSTSQVSVTKVITPTLIASSANPSLSSLATASASASACVNPLPKRASENTVFKREEVDKNCVPCQGQGGSLPYCGADHTVDNYKFTPRTCRTVYYNLDITNTTLSPDGAQSRIALAVNGQMPGPLLEANWGDTVVVTVNNKLRDNGTSIHFHGIRQLNNSEHDGVPAITQCPIAPGDSFTYKWTATNYGTSWYHSHYAIQAWEGVFGPMIIHGPTSASYDVDAGTIILQDWSHRTVDSLYDQRQDAAGGPLEMQNGLINGMNTWGVQGTKNQTGQRFELTTKFEPGKTYLLRIINAAIQSTFKFYIDDHELEVINMDFTNIVPYKTNIVNLQIGQRYNVLVKANRKPGNYWMRADNQEACSANTQSLDIKGIIRYAGAANTISVPTSTAYNYTGECVDEPLASLVPTAKLNAFPSDTSISKDVAAIVKDNIFKWYLSGTTFFSRWEDPTLVRIIANNTAPTYSGNLILDLPKMGEWVYIIVQSSIPVNHPIHLHGHDFLILGTGPGVYTNQPLNLVNPPRRDTANMPAAGYLVIAFETDNPGAWLMHCHIGWHTSMGFALQIVEGQSMIRDTVKDECALYGTCANWNMWVETRGHKQHDSGV</sequence>
<evidence type="ECO:0000313" key="13">
    <source>
        <dbReference type="Proteomes" id="UP000813461"/>
    </source>
</evidence>
<comment type="caution">
    <text evidence="12">The sequence shown here is derived from an EMBL/GenBank/DDBJ whole genome shotgun (WGS) entry which is preliminary data.</text>
</comment>
<evidence type="ECO:0000256" key="2">
    <source>
        <dbReference type="ARBA" id="ARBA00022669"/>
    </source>
</evidence>
<dbReference type="FunFam" id="2.60.40.420:FF:000038">
    <property type="entry name" value="Extracellular dihydrogeodin oxidase/laccase"/>
    <property type="match status" value="1"/>
</dbReference>
<evidence type="ECO:0000256" key="3">
    <source>
        <dbReference type="ARBA" id="ARBA00022723"/>
    </source>
</evidence>
<keyword evidence="5" id="KW-0560">Oxidoreductase</keyword>
<dbReference type="FunFam" id="2.60.40.420:FF:000021">
    <property type="entry name" value="Extracellular dihydrogeodin oxidase/laccase"/>
    <property type="match status" value="1"/>
</dbReference>
<dbReference type="InterPro" id="IPR001117">
    <property type="entry name" value="Cu-oxidase_2nd"/>
</dbReference>
<feature type="chain" id="PRO_5035439631" evidence="10">
    <location>
        <begin position="23"/>
        <end position="932"/>
    </location>
</feature>
<evidence type="ECO:0000256" key="1">
    <source>
        <dbReference type="ARBA" id="ARBA00010609"/>
    </source>
</evidence>
<evidence type="ECO:0000256" key="8">
    <source>
        <dbReference type="PROSITE-ProRule" id="PRU00261"/>
    </source>
</evidence>
<keyword evidence="10" id="KW-0732">Signal</keyword>
<feature type="disulfide bond" evidence="8">
    <location>
        <begin position="36"/>
        <end position="51"/>
    </location>
</feature>
<feature type="compositionally biased region" description="Low complexity" evidence="9">
    <location>
        <begin position="302"/>
        <end position="336"/>
    </location>
</feature>
<feature type="disulfide bond" evidence="8">
    <location>
        <begin position="50"/>
        <end position="64"/>
    </location>
</feature>
<dbReference type="InterPro" id="IPR011707">
    <property type="entry name" value="Cu-oxidase-like_N"/>
</dbReference>